<dbReference type="Proteomes" id="UP000315215">
    <property type="component" value="Chromosome"/>
</dbReference>
<dbReference type="SUPFAM" id="SSF56796">
    <property type="entry name" value="Dehydroquinate synthase-like"/>
    <property type="match status" value="1"/>
</dbReference>
<dbReference type="GO" id="GO:0016614">
    <property type="term" value="F:oxidoreductase activity, acting on CH-OH group of donors"/>
    <property type="evidence" value="ECO:0007669"/>
    <property type="project" value="InterPro"/>
</dbReference>
<evidence type="ECO:0000256" key="2">
    <source>
        <dbReference type="ARBA" id="ARBA00022516"/>
    </source>
</evidence>
<dbReference type="InterPro" id="IPR032837">
    <property type="entry name" value="G1PDH"/>
</dbReference>
<dbReference type="Gene3D" id="1.20.1090.10">
    <property type="entry name" value="Dehydroquinate synthase-like - alpha domain"/>
    <property type="match status" value="1"/>
</dbReference>
<keyword evidence="11" id="KW-1185">Reference proteome</keyword>
<dbReference type="KEGG" id="aqt:FN924_02120"/>
<keyword evidence="5" id="KW-0560">Oxidoreductase</keyword>
<evidence type="ECO:0000256" key="3">
    <source>
        <dbReference type="ARBA" id="ARBA00022723"/>
    </source>
</evidence>
<evidence type="ECO:0000256" key="8">
    <source>
        <dbReference type="ARBA" id="ARBA00023209"/>
    </source>
</evidence>
<evidence type="ECO:0000256" key="4">
    <source>
        <dbReference type="ARBA" id="ARBA00022857"/>
    </source>
</evidence>
<organism evidence="10 11">
    <name type="scientific">Radiobacillus deserti</name>
    <dbReference type="NCBI Taxonomy" id="2594883"/>
    <lineage>
        <taxon>Bacteria</taxon>
        <taxon>Bacillati</taxon>
        <taxon>Bacillota</taxon>
        <taxon>Bacilli</taxon>
        <taxon>Bacillales</taxon>
        <taxon>Bacillaceae</taxon>
        <taxon>Radiobacillus</taxon>
    </lineage>
</organism>
<evidence type="ECO:0000256" key="6">
    <source>
        <dbReference type="ARBA" id="ARBA00023027"/>
    </source>
</evidence>
<proteinExistence type="predicted"/>
<evidence type="ECO:0000256" key="1">
    <source>
        <dbReference type="ARBA" id="ARBA00022490"/>
    </source>
</evidence>
<sequence length="396" mass="43796">MEISQDIYELAKQLGQEEPRFPELLVERGALSKVTPYLENRKYSHATLVVDENTYNAAGKHLNNLLEDGGMETIVVSLKASLHNQVVADEATLVQLMVETSKHTDVLIAVGSGTIHDITRFCGYKMNIPFISVPTAASVDGFTSKGSPLILRGVKQTIQTAAPVALFADIDIIRKAPQEMTAAGFGDILGKYTSLFDWEISRLIGGEPYNKLAAERTRQSLRQCVDHVSEIAACSDEGMLILMKSLIESGLVMLLLDYSRPASGGEHHLSHYWEMDFLKKGKKQILHGAKVGVATAIIADLYKQRLGKIDYEKDDKYGGIIREHGGEILTLLQELPEPDEIKLLLQQVGGATTTSDLHIANTLVAKSLNEAFHLRDRCTGLMLINRFKHNDLEYPL</sequence>
<evidence type="ECO:0000313" key="11">
    <source>
        <dbReference type="Proteomes" id="UP000315215"/>
    </source>
</evidence>
<dbReference type="EMBL" id="CP041666">
    <property type="protein sequence ID" value="QDP39108.1"/>
    <property type="molecule type" value="Genomic_DNA"/>
</dbReference>
<dbReference type="RefSeq" id="WP_143891858.1">
    <property type="nucleotide sequence ID" value="NZ_CP041666.1"/>
</dbReference>
<keyword evidence="4" id="KW-0521">NADP</keyword>
<gene>
    <name evidence="10" type="ORF">FN924_02120</name>
</gene>
<protein>
    <submittedName>
        <fullName evidence="10">sn-glycerol-1-phosphate dehydrogenase</fullName>
    </submittedName>
</protein>
<reference evidence="10 11" key="1">
    <citation type="submission" date="2019-07" db="EMBL/GenBank/DDBJ databases">
        <authorList>
            <person name="Li J."/>
        </authorList>
    </citation>
    <scope>NUCLEOTIDE SEQUENCE [LARGE SCALE GENOMIC DNA]</scope>
    <source>
        <strain evidence="10 11">TKL69</strain>
    </source>
</reference>
<evidence type="ECO:0000256" key="7">
    <source>
        <dbReference type="ARBA" id="ARBA00023098"/>
    </source>
</evidence>
<dbReference type="Pfam" id="PF13685">
    <property type="entry name" value="Fe-ADH_2"/>
    <property type="match status" value="1"/>
</dbReference>
<evidence type="ECO:0000256" key="9">
    <source>
        <dbReference type="ARBA" id="ARBA00023264"/>
    </source>
</evidence>
<dbReference type="GO" id="GO:0046872">
    <property type="term" value="F:metal ion binding"/>
    <property type="evidence" value="ECO:0007669"/>
    <property type="project" value="UniProtKB-KW"/>
</dbReference>
<dbReference type="CDD" id="cd08175">
    <property type="entry name" value="G1PDH"/>
    <property type="match status" value="1"/>
</dbReference>
<dbReference type="Gene3D" id="3.40.50.1970">
    <property type="match status" value="1"/>
</dbReference>
<accession>A0A516KCI0</accession>
<keyword evidence="1" id="KW-0963">Cytoplasm</keyword>
<keyword evidence="3" id="KW-0479">Metal-binding</keyword>
<evidence type="ECO:0000256" key="5">
    <source>
        <dbReference type="ARBA" id="ARBA00023002"/>
    </source>
</evidence>
<dbReference type="AlphaFoldDB" id="A0A516KCI0"/>
<dbReference type="PANTHER" id="PTHR43616">
    <property type="entry name" value="GLYCEROL DEHYDROGENASE"/>
    <property type="match status" value="1"/>
</dbReference>
<dbReference type="InterPro" id="IPR016205">
    <property type="entry name" value="Glycerol_DH"/>
</dbReference>
<dbReference type="PANTHER" id="PTHR43616:SF5">
    <property type="entry name" value="GLYCEROL DEHYDROGENASE 1"/>
    <property type="match status" value="1"/>
</dbReference>
<dbReference type="GO" id="GO:0008654">
    <property type="term" value="P:phospholipid biosynthetic process"/>
    <property type="evidence" value="ECO:0007669"/>
    <property type="project" value="UniProtKB-KW"/>
</dbReference>
<keyword evidence="8" id="KW-0594">Phospholipid biosynthesis</keyword>
<name>A0A516KCI0_9BACI</name>
<keyword evidence="2" id="KW-0444">Lipid biosynthesis</keyword>
<keyword evidence="9" id="KW-1208">Phospholipid metabolism</keyword>
<keyword evidence="6" id="KW-0520">NAD</keyword>
<evidence type="ECO:0000313" key="10">
    <source>
        <dbReference type="EMBL" id="QDP39108.1"/>
    </source>
</evidence>
<keyword evidence="7" id="KW-0443">Lipid metabolism</keyword>
<dbReference type="OrthoDB" id="9763580at2"/>